<feature type="domain" description="Mandelate racemase/muconate lactonizing enzyme C-terminal" evidence="3">
    <location>
        <begin position="160"/>
        <end position="262"/>
    </location>
</feature>
<dbReference type="PROSITE" id="PS51318">
    <property type="entry name" value="TAT"/>
    <property type="match status" value="1"/>
</dbReference>
<dbReference type="STRING" id="1178516.AWR27_07055"/>
<evidence type="ECO:0000259" key="3">
    <source>
        <dbReference type="SMART" id="SM00922"/>
    </source>
</evidence>
<dbReference type="KEGG" id="smon:AWR27_07055"/>
<dbReference type="InterPro" id="IPR006311">
    <property type="entry name" value="TAT_signal"/>
</dbReference>
<evidence type="ECO:0000313" key="4">
    <source>
        <dbReference type="EMBL" id="AQG79099.1"/>
    </source>
</evidence>
<dbReference type="GO" id="GO:0016829">
    <property type="term" value="F:lyase activity"/>
    <property type="evidence" value="ECO:0007669"/>
    <property type="project" value="UniProtKB-KW"/>
</dbReference>
<sequence>MSTPRRHFLKSALLAPTLPALTGRESAPAVAPGVPLKIKDVRTIVLADRLTLVQIFTDQGVVGFGECSPMSAKIIAETVSVMRDTLLGEDPRNIEYLWERLYINTYKLEGRSAGIALSGIDLALWDILGKVANLPVHNLMGGAYRSVVPVYSTLFRESSPENMARRAQAAVASGFTTLKLQVATRWGFDAKPDTSIAVIEAVRKAVGDQIDLVVDANSGWSVPTAIRRCRDMEPYRISWLEQPTPERDLAAVAEICRATDIPMGFGEEEWSVWRFKDALVAGAADILQPDPIKSSGLTGCKKVAVLAEAFSKTLTPHNTSRHLGMAATLHLIAASPNARSPHECTILPDEAAAKPMDQNASRKTTEASFAPRASDAEDVLRRELLTEPFVVRNSALTVPTGSGLGVKLNVNVVKKYASGPVDITEQM</sequence>
<evidence type="ECO:0000313" key="5">
    <source>
        <dbReference type="Proteomes" id="UP000187941"/>
    </source>
</evidence>
<dbReference type="Proteomes" id="UP000187941">
    <property type="component" value="Chromosome"/>
</dbReference>
<dbReference type="InterPro" id="IPR018110">
    <property type="entry name" value="Mandel_Rmase/mucon_lact_enz_CS"/>
</dbReference>
<keyword evidence="1" id="KW-0456">Lyase</keyword>
<keyword evidence="5" id="KW-1185">Reference proteome</keyword>
<dbReference type="PROSITE" id="PS00908">
    <property type="entry name" value="MR_MLE_1"/>
    <property type="match status" value="1"/>
</dbReference>
<dbReference type="GO" id="GO:0009063">
    <property type="term" value="P:amino acid catabolic process"/>
    <property type="evidence" value="ECO:0007669"/>
    <property type="project" value="InterPro"/>
</dbReference>
<reference evidence="4 5" key="1">
    <citation type="submission" date="2016-01" db="EMBL/GenBank/DDBJ databases">
        <authorList>
            <person name="Oliw E.H."/>
        </authorList>
    </citation>
    <scope>NUCLEOTIDE SEQUENCE [LARGE SCALE GENOMIC DNA]</scope>
    <source>
        <strain evidence="4 5">DY10</strain>
    </source>
</reference>
<dbReference type="InterPro" id="IPR036849">
    <property type="entry name" value="Enolase-like_C_sf"/>
</dbReference>
<dbReference type="PANTHER" id="PTHR48080:SF2">
    <property type="entry name" value="D-GALACTONATE DEHYDRATASE"/>
    <property type="match status" value="1"/>
</dbReference>
<dbReference type="EMBL" id="CP014263">
    <property type="protein sequence ID" value="AQG79099.1"/>
    <property type="molecule type" value="Genomic_DNA"/>
</dbReference>
<dbReference type="SUPFAM" id="SSF51604">
    <property type="entry name" value="Enolase C-terminal domain-like"/>
    <property type="match status" value="1"/>
</dbReference>
<dbReference type="RefSeq" id="WP_077130546.1">
    <property type="nucleotide sequence ID" value="NZ_CP014263.1"/>
</dbReference>
<dbReference type="InterPro" id="IPR029017">
    <property type="entry name" value="Enolase-like_N"/>
</dbReference>
<evidence type="ECO:0000256" key="1">
    <source>
        <dbReference type="ARBA" id="ARBA00023239"/>
    </source>
</evidence>
<dbReference type="InterPro" id="IPR013341">
    <property type="entry name" value="Mandelate_racemase_N_dom"/>
</dbReference>
<dbReference type="InterPro" id="IPR013342">
    <property type="entry name" value="Mandelate_racemase_C"/>
</dbReference>
<organism evidence="4 5">
    <name type="scientific">Spirosoma montaniterrae</name>
    <dbReference type="NCBI Taxonomy" id="1178516"/>
    <lineage>
        <taxon>Bacteria</taxon>
        <taxon>Pseudomonadati</taxon>
        <taxon>Bacteroidota</taxon>
        <taxon>Cytophagia</taxon>
        <taxon>Cytophagales</taxon>
        <taxon>Cytophagaceae</taxon>
        <taxon>Spirosoma</taxon>
    </lineage>
</organism>
<dbReference type="Pfam" id="PF13378">
    <property type="entry name" value="MR_MLE_C"/>
    <property type="match status" value="1"/>
</dbReference>
<accession>A0A1P9WUR5</accession>
<proteinExistence type="predicted"/>
<dbReference type="SUPFAM" id="SSF54826">
    <property type="entry name" value="Enolase N-terminal domain-like"/>
    <property type="match status" value="1"/>
</dbReference>
<dbReference type="AlphaFoldDB" id="A0A1P9WUR5"/>
<name>A0A1P9WUR5_9BACT</name>
<dbReference type="CDD" id="cd03316">
    <property type="entry name" value="MR_like"/>
    <property type="match status" value="1"/>
</dbReference>
<protein>
    <recommendedName>
        <fullName evidence="3">Mandelate racemase/muconate lactonizing enzyme C-terminal domain-containing protein</fullName>
    </recommendedName>
</protein>
<dbReference type="PANTHER" id="PTHR48080">
    <property type="entry name" value="D-GALACTONATE DEHYDRATASE-RELATED"/>
    <property type="match status" value="1"/>
</dbReference>
<dbReference type="InterPro" id="IPR034593">
    <property type="entry name" value="DgoD-like"/>
</dbReference>
<dbReference type="Gene3D" id="3.30.390.10">
    <property type="entry name" value="Enolase-like, N-terminal domain"/>
    <property type="match status" value="1"/>
</dbReference>
<dbReference type="InterPro" id="IPR029065">
    <property type="entry name" value="Enolase_C-like"/>
</dbReference>
<dbReference type="Pfam" id="PF02746">
    <property type="entry name" value="MR_MLE_N"/>
    <property type="match status" value="1"/>
</dbReference>
<gene>
    <name evidence="4" type="ORF">AWR27_07055</name>
</gene>
<dbReference type="PROSITE" id="PS00909">
    <property type="entry name" value="MR_MLE_2"/>
    <property type="match status" value="1"/>
</dbReference>
<evidence type="ECO:0000256" key="2">
    <source>
        <dbReference type="SAM" id="MobiDB-lite"/>
    </source>
</evidence>
<feature type="region of interest" description="Disordered" evidence="2">
    <location>
        <begin position="352"/>
        <end position="373"/>
    </location>
</feature>
<dbReference type="SFLD" id="SFLDG00179">
    <property type="entry name" value="mandelate_racemase"/>
    <property type="match status" value="1"/>
</dbReference>
<dbReference type="Gene3D" id="3.20.20.120">
    <property type="entry name" value="Enolase-like C-terminal domain"/>
    <property type="match status" value="1"/>
</dbReference>
<dbReference type="SMART" id="SM00922">
    <property type="entry name" value="MR_MLE"/>
    <property type="match status" value="1"/>
</dbReference>
<dbReference type="SFLD" id="SFLDS00001">
    <property type="entry name" value="Enolase"/>
    <property type="match status" value="1"/>
</dbReference>
<dbReference type="GO" id="GO:0016854">
    <property type="term" value="F:racemase and epimerase activity"/>
    <property type="evidence" value="ECO:0007669"/>
    <property type="project" value="UniProtKB-ARBA"/>
</dbReference>